<gene>
    <name evidence="1" type="ORF">SH601_10915</name>
</gene>
<name>A0ACC6M6F6_9BACI</name>
<evidence type="ECO:0000313" key="1">
    <source>
        <dbReference type="EMBL" id="MDX8046493.1"/>
    </source>
</evidence>
<sequence length="272" mass="31079">MDKLYHELQRFGFSKYECQAYVGLLKNAPVTGYELSKRTGVPRSMIYEVLGKLMAKGAVFTTPSEPVKYTPLPAKNLIERLRKEFEDSFDYLEENLTSLDSDQEADVIWRIHAQDRIIAEMIEMLHTAESELWISAWEPQVSQLKETVDKRIADGVHVFSVLFGKIDIEMGVTLHHDYMAIDIAEERTNGHLTILAIDNSEVMIANFSPNGSDAWAIKTKDPALVLVAMEYMRHDIMYGEITKSFGSEKVNSLWQSNLDLTHIVTGKRLKYK</sequence>
<protein>
    <submittedName>
        <fullName evidence="1">Helix-turn-helix domain-containing protein</fullName>
    </submittedName>
</protein>
<organism evidence="1 2">
    <name type="scientific">Gracilibacillus pellucidus</name>
    <dbReference type="NCBI Taxonomy" id="3095368"/>
    <lineage>
        <taxon>Bacteria</taxon>
        <taxon>Bacillati</taxon>
        <taxon>Bacillota</taxon>
        <taxon>Bacilli</taxon>
        <taxon>Bacillales</taxon>
        <taxon>Bacillaceae</taxon>
        <taxon>Gracilibacillus</taxon>
    </lineage>
</organism>
<keyword evidence="2" id="KW-1185">Reference proteome</keyword>
<evidence type="ECO:0000313" key="2">
    <source>
        <dbReference type="Proteomes" id="UP001277972"/>
    </source>
</evidence>
<reference evidence="1" key="1">
    <citation type="submission" date="2023-11" db="EMBL/GenBank/DDBJ databases">
        <title>Gracilibacillus pellucida a moderately halophilic bacterium isolated from saline soil in Xinjiang province.</title>
        <authorList>
            <person name="Zhang Z."/>
            <person name="Tan F."/>
            <person name="Wang Y."/>
            <person name="Xia M."/>
        </authorList>
    </citation>
    <scope>NUCLEOTIDE SEQUENCE</scope>
    <source>
        <strain evidence="1">S3-1-1</strain>
    </source>
</reference>
<dbReference type="EMBL" id="JAWZSR010000005">
    <property type="protein sequence ID" value="MDX8046493.1"/>
    <property type="molecule type" value="Genomic_DNA"/>
</dbReference>
<accession>A0ACC6M6F6</accession>
<proteinExistence type="predicted"/>
<dbReference type="Proteomes" id="UP001277972">
    <property type="component" value="Unassembled WGS sequence"/>
</dbReference>
<comment type="caution">
    <text evidence="1">The sequence shown here is derived from an EMBL/GenBank/DDBJ whole genome shotgun (WGS) entry which is preliminary data.</text>
</comment>